<dbReference type="Pfam" id="PF23667">
    <property type="entry name" value="CUB_CDCP1_1"/>
    <property type="match status" value="1"/>
</dbReference>
<dbReference type="PANTHER" id="PTHR14477">
    <property type="entry name" value="CUB DOMAIN-CONTAINING PROTEIN 1"/>
    <property type="match status" value="1"/>
</dbReference>
<feature type="chain" id="PRO_5025527343" evidence="3">
    <location>
        <begin position="23"/>
        <end position="812"/>
    </location>
</feature>
<dbReference type="InterPro" id="IPR056268">
    <property type="entry name" value="CUB_CDCP1_1st"/>
</dbReference>
<dbReference type="InParanoid" id="A0A671W4M5"/>
<reference evidence="7" key="1">
    <citation type="submission" date="2021-04" db="EMBL/GenBank/DDBJ databases">
        <authorList>
            <consortium name="Wellcome Sanger Institute Data Sharing"/>
        </authorList>
    </citation>
    <scope>NUCLEOTIDE SEQUENCE [LARGE SCALE GENOMIC DNA]</scope>
</reference>
<organism evidence="7 8">
    <name type="scientific">Sparus aurata</name>
    <name type="common">Gilthead sea bream</name>
    <dbReference type="NCBI Taxonomy" id="8175"/>
    <lineage>
        <taxon>Eukaryota</taxon>
        <taxon>Metazoa</taxon>
        <taxon>Chordata</taxon>
        <taxon>Craniata</taxon>
        <taxon>Vertebrata</taxon>
        <taxon>Euteleostomi</taxon>
        <taxon>Actinopterygii</taxon>
        <taxon>Neopterygii</taxon>
        <taxon>Teleostei</taxon>
        <taxon>Neoteleostei</taxon>
        <taxon>Acanthomorphata</taxon>
        <taxon>Eupercaria</taxon>
        <taxon>Spariformes</taxon>
        <taxon>Sparidae</taxon>
        <taxon>Sparus</taxon>
    </lineage>
</organism>
<feature type="domain" description="CDCP1 third and sixth CUB" evidence="4">
    <location>
        <begin position="516"/>
        <end position="629"/>
    </location>
</feature>
<dbReference type="Pfam" id="PF23668">
    <property type="entry name" value="CUB_CDCP1_2"/>
    <property type="match status" value="2"/>
</dbReference>
<feature type="transmembrane region" description="Helical" evidence="2">
    <location>
        <begin position="637"/>
        <end position="663"/>
    </location>
</feature>
<evidence type="ECO:0000313" key="7">
    <source>
        <dbReference type="Ensembl" id="ENSSAUP00010033805.1"/>
    </source>
</evidence>
<reference evidence="7" key="2">
    <citation type="submission" date="2025-08" db="UniProtKB">
        <authorList>
            <consortium name="Ensembl"/>
        </authorList>
    </citation>
    <scope>IDENTIFICATION</scope>
</reference>
<proteinExistence type="predicted"/>
<dbReference type="PANTHER" id="PTHR14477:SF1">
    <property type="entry name" value="CUB DOMAIN-CONTAINING PROTEIN 1"/>
    <property type="match status" value="1"/>
</dbReference>
<evidence type="ECO:0000259" key="6">
    <source>
        <dbReference type="Pfam" id="PF23668"/>
    </source>
</evidence>
<keyword evidence="3" id="KW-0732">Signal</keyword>
<sequence>MSSSRASLYVLLLTVIVSTVSELQMKTVTPDRGTTLNISTTQVKGCKVCTVAGGSRKCTTSLLLKDNKRVQVEFDCSRPQDVFSVEVVQNIECTTKSCSSHIIQAESGSLPLLDFARRFTWNLKASALKAFKIDFTSVGLRQINASERCPDRHSYTIHALQSSGDVAVGTYCRTGPISSAQILNRGSFAVEVPAGQKLQNGQFHVSVGEEIKSLAKITLTLPKGTSSAELLSPNYPGSFPDDDVMEWYFQVPDKQKATVELLNLTQPLCRKKDTEVVYQSRGGPSSGLRLTDTQPQREGNFTLTLRNCEMDRSRAGSPGLSLNLRVSTSSQVSCKVDVSKMEGLSLHIEKRRSASDCELRVNSASRERITVTSNSELTFQDCLPEDLQVTATRVIECRQLKDCSKTPVRLSVPLLPPCLPAPLSSVTWTLRPPEHSTVELTSPAGNLKQCLPGQRCNDSFIIKMTEDDGTTVGRFCPHGVIQKVQIHTNVSVSVSGTLGGKAPPVLYARMKGEITERYIFSVSPKRDAPALLASPGWPEGMKSYSTVSWIVTVPQKMEARLMFANLSQPKCGNRHTNIRVQRVGRLEEDYSRREDEMPEEEITVSESFYLNMSNCMPERGEFSVITKITLQKSINRLLTIILSVVASLLVIFIIVLVVVCVVIRKKKKKLSHQVSIYNPNGTSFLPGQNGFPETREDNDEHEYASIEDTLVYTHLLRKGKEIGVYGDFDTYQPFTGRMDSQKPLVSKDSIADDRQASKQPFAISSQQAPPLPIRPLSHDQQLVDNVIYQAEGQSEEERSPSLGPRLEPEGGN</sequence>
<feature type="region of interest" description="Disordered" evidence="1">
    <location>
        <begin position="762"/>
        <end position="812"/>
    </location>
</feature>
<feature type="domain" description="CDCP1 first CUB" evidence="5">
    <location>
        <begin position="26"/>
        <end position="93"/>
    </location>
</feature>
<keyword evidence="2" id="KW-0472">Membrane</keyword>
<gene>
    <name evidence="7" type="primary">CDCP1</name>
    <name evidence="7" type="synonym">cdcp1a</name>
</gene>
<evidence type="ECO:0000256" key="1">
    <source>
        <dbReference type="SAM" id="MobiDB-lite"/>
    </source>
</evidence>
<name>A0A671W4M5_SPAAU</name>
<keyword evidence="2" id="KW-0812">Transmembrane</keyword>
<dbReference type="OMA" id="QFCPQGA"/>
<keyword evidence="8" id="KW-1185">Reference proteome</keyword>
<keyword evidence="2" id="KW-1133">Transmembrane helix</keyword>
<dbReference type="InterPro" id="IPR056269">
    <property type="entry name" value="CUB_CDCP1_2nd_5th"/>
</dbReference>
<evidence type="ECO:0000256" key="2">
    <source>
        <dbReference type="SAM" id="Phobius"/>
    </source>
</evidence>
<feature type="domain" description="CDCP1 second and fifth CUB" evidence="6">
    <location>
        <begin position="416"/>
        <end position="495"/>
    </location>
</feature>
<evidence type="ECO:0000259" key="5">
    <source>
        <dbReference type="Pfam" id="PF23667"/>
    </source>
</evidence>
<accession>A0A671W4M5</accession>
<dbReference type="FunCoup" id="A0A671W4M5">
    <property type="interactions" value="1189"/>
</dbReference>
<dbReference type="Pfam" id="PF23665">
    <property type="entry name" value="CDCP1_CUB_6"/>
    <property type="match status" value="2"/>
</dbReference>
<feature type="domain" description="CDCP1 third and sixth CUB" evidence="4">
    <location>
        <begin position="217"/>
        <end position="314"/>
    </location>
</feature>
<evidence type="ECO:0000313" key="8">
    <source>
        <dbReference type="Proteomes" id="UP000472265"/>
    </source>
</evidence>
<dbReference type="Proteomes" id="UP000472265">
    <property type="component" value="Chromosome 17"/>
</dbReference>
<dbReference type="Ensembl" id="ENSSAUT00010035615.1">
    <property type="protein sequence ID" value="ENSSAUP00010033805.1"/>
    <property type="gene ID" value="ENSSAUG00010014327.1"/>
</dbReference>
<dbReference type="GeneTree" id="ENSGT00390000010209"/>
<evidence type="ECO:0000259" key="4">
    <source>
        <dbReference type="Pfam" id="PF23665"/>
    </source>
</evidence>
<feature type="signal peptide" evidence="3">
    <location>
        <begin position="1"/>
        <end position="22"/>
    </location>
</feature>
<feature type="domain" description="CDCP1 second and fifth CUB" evidence="6">
    <location>
        <begin position="103"/>
        <end position="208"/>
    </location>
</feature>
<evidence type="ECO:0000256" key="3">
    <source>
        <dbReference type="SAM" id="SignalP"/>
    </source>
</evidence>
<dbReference type="InterPro" id="IPR038811">
    <property type="entry name" value="CDCP1"/>
</dbReference>
<dbReference type="InterPro" id="IPR056266">
    <property type="entry name" value="CDCP1_CUB_3rd_6th"/>
</dbReference>
<dbReference type="OrthoDB" id="8960034at2759"/>
<reference evidence="7" key="3">
    <citation type="submission" date="2025-09" db="UniProtKB">
        <authorList>
            <consortium name="Ensembl"/>
        </authorList>
    </citation>
    <scope>IDENTIFICATION</scope>
</reference>
<protein>
    <submittedName>
        <fullName evidence="7">CUB domain containing protein 1a</fullName>
    </submittedName>
</protein>
<dbReference type="AlphaFoldDB" id="A0A671W4M5"/>